<dbReference type="VEuPathDB" id="FungiDB:RhiirA1_468663"/>
<dbReference type="EMBL" id="LLXL01001802">
    <property type="protein sequence ID" value="PKK62816.1"/>
    <property type="molecule type" value="Genomic_DNA"/>
</dbReference>
<gene>
    <name evidence="3" type="ORF">RhiirC2_789801</name>
</gene>
<reference evidence="3 4" key="2">
    <citation type="submission" date="2017-10" db="EMBL/GenBank/DDBJ databases">
        <title>Extensive intraspecific genome diversity in a model arbuscular mycorrhizal fungus.</title>
        <authorList>
            <person name="Chen E.C.H."/>
            <person name="Morin E."/>
            <person name="Baudet D."/>
            <person name="Noel J."/>
            <person name="Ndikumana S."/>
            <person name="Charron P."/>
            <person name="St-Onge C."/>
            <person name="Giorgi J."/>
            <person name="Grigoriev I.V."/>
            <person name="Roux C."/>
            <person name="Martin F.M."/>
            <person name="Corradi N."/>
        </authorList>
    </citation>
    <scope>NUCLEOTIDE SEQUENCE [LARGE SCALE GENOMIC DNA]</scope>
    <source>
        <strain evidence="3 4">C2</strain>
    </source>
</reference>
<evidence type="ECO:0000256" key="1">
    <source>
        <dbReference type="SAM" id="MobiDB-lite"/>
    </source>
</evidence>
<feature type="domain" description="DUF8211" evidence="2">
    <location>
        <begin position="3"/>
        <end position="120"/>
    </location>
</feature>
<sequence length="317" mass="37814">MTEETGISYISSIHARDANSIVKLGNKFMYRKVLSNFQRIFSPNLRTQQKQEKRFTRSCRHVFNKMRLQPGHTAQNSDYLAIARKSRFIFLKNQYVKNSIRHLTYKKAFTEPNPEDYPFLVPFYAKRHPNDSKTWKNIKTLSKHLNQRSREWFTYMYNLEISIREKEEQEHNERIDRFEQREKQMMIYHGTSIKHFKARNELIKSLTDSTNDFHNYIPDYLRKTELVKDNGPKRRKVNANLKKFLTKHNIRQQDNFFEPTHEPLIVSDDTATLQSRPNKRDMNNISTSFNIDSPSKHFRPAPIDDYDSVETGPSNSK</sequence>
<protein>
    <recommendedName>
        <fullName evidence="2">DUF8211 domain-containing protein</fullName>
    </recommendedName>
</protein>
<feature type="region of interest" description="Disordered" evidence="1">
    <location>
        <begin position="267"/>
        <end position="317"/>
    </location>
</feature>
<comment type="caution">
    <text evidence="3">The sequence shown here is derived from an EMBL/GenBank/DDBJ whole genome shotgun (WGS) entry which is preliminary data.</text>
</comment>
<dbReference type="InterPro" id="IPR058524">
    <property type="entry name" value="DUF8211"/>
</dbReference>
<dbReference type="Proteomes" id="UP000233469">
    <property type="component" value="Unassembled WGS sequence"/>
</dbReference>
<evidence type="ECO:0000313" key="3">
    <source>
        <dbReference type="EMBL" id="PKK62816.1"/>
    </source>
</evidence>
<dbReference type="VEuPathDB" id="FungiDB:FUN_020347"/>
<feature type="compositionally biased region" description="Polar residues" evidence="1">
    <location>
        <begin position="283"/>
        <end position="293"/>
    </location>
</feature>
<organism evidence="3 4">
    <name type="scientific">Rhizophagus irregularis</name>
    <dbReference type="NCBI Taxonomy" id="588596"/>
    <lineage>
        <taxon>Eukaryota</taxon>
        <taxon>Fungi</taxon>
        <taxon>Fungi incertae sedis</taxon>
        <taxon>Mucoromycota</taxon>
        <taxon>Glomeromycotina</taxon>
        <taxon>Glomeromycetes</taxon>
        <taxon>Glomerales</taxon>
        <taxon>Glomeraceae</taxon>
        <taxon>Rhizophagus</taxon>
    </lineage>
</organism>
<reference evidence="3 4" key="1">
    <citation type="submission" date="2016-04" db="EMBL/GenBank/DDBJ databases">
        <title>Genome analyses suggest a sexual origin of heterokaryosis in a supposedly ancient asexual fungus.</title>
        <authorList>
            <person name="Ropars J."/>
            <person name="Sedzielewska K."/>
            <person name="Noel J."/>
            <person name="Charron P."/>
            <person name="Farinelli L."/>
            <person name="Marton T."/>
            <person name="Kruger M."/>
            <person name="Pelin A."/>
            <person name="Brachmann A."/>
            <person name="Corradi N."/>
        </authorList>
    </citation>
    <scope>NUCLEOTIDE SEQUENCE [LARGE SCALE GENOMIC DNA]</scope>
    <source>
        <strain evidence="3 4">C2</strain>
    </source>
</reference>
<proteinExistence type="predicted"/>
<accession>A0A2N1MMH1</accession>
<name>A0A2N1MMH1_9GLOM</name>
<dbReference type="Pfam" id="PF26638">
    <property type="entry name" value="DUF8211"/>
    <property type="match status" value="1"/>
</dbReference>
<evidence type="ECO:0000313" key="4">
    <source>
        <dbReference type="Proteomes" id="UP000233469"/>
    </source>
</evidence>
<dbReference type="VEuPathDB" id="FungiDB:RhiirFUN_014031"/>
<evidence type="ECO:0000259" key="2">
    <source>
        <dbReference type="Pfam" id="PF26638"/>
    </source>
</evidence>
<dbReference type="AlphaFoldDB" id="A0A2N1MMH1"/>